<proteinExistence type="predicted"/>
<keyword evidence="3" id="KW-1185">Reference proteome</keyword>
<evidence type="ECO:0000256" key="1">
    <source>
        <dbReference type="SAM" id="MobiDB-lite"/>
    </source>
</evidence>
<dbReference type="AlphaFoldDB" id="A0A1X6X2K7"/>
<organism evidence="2 3">
    <name type="scientific">Brachybacterium nesterenkovii</name>
    <dbReference type="NCBI Taxonomy" id="47847"/>
    <lineage>
        <taxon>Bacteria</taxon>
        <taxon>Bacillati</taxon>
        <taxon>Actinomycetota</taxon>
        <taxon>Actinomycetes</taxon>
        <taxon>Micrococcales</taxon>
        <taxon>Dermabacteraceae</taxon>
        <taxon>Brachybacterium</taxon>
    </lineage>
</organism>
<evidence type="ECO:0000313" key="2">
    <source>
        <dbReference type="EMBL" id="SLM91989.1"/>
    </source>
</evidence>
<evidence type="ECO:0000313" key="3">
    <source>
        <dbReference type="Proteomes" id="UP000195981"/>
    </source>
</evidence>
<accession>A0A1X6X2K7</accession>
<dbReference type="Proteomes" id="UP000195981">
    <property type="component" value="Unassembled WGS sequence"/>
</dbReference>
<dbReference type="EMBL" id="FWFG01000064">
    <property type="protein sequence ID" value="SLM91989.1"/>
    <property type="molecule type" value="Genomic_DNA"/>
</dbReference>
<sequence>MRRSASCLGHGSPPGVGTAPSIIRYAPPAPTGADGSGARRRRRSHGPRPCGAARPGEQWRR</sequence>
<name>A0A1X6X2K7_9MICO</name>
<protein>
    <submittedName>
        <fullName evidence="2">Uncharacterized protein</fullName>
    </submittedName>
</protein>
<gene>
    <name evidence="2" type="ORF">FM110_07365</name>
</gene>
<reference evidence="2 3" key="1">
    <citation type="submission" date="2017-02" db="EMBL/GenBank/DDBJ databases">
        <authorList>
            <person name="Peterson S.W."/>
        </authorList>
    </citation>
    <scope>NUCLEOTIDE SEQUENCE [LARGE SCALE GENOMIC DNA]</scope>
    <source>
        <strain evidence="2 3">CIP104813</strain>
    </source>
</reference>
<feature type="region of interest" description="Disordered" evidence="1">
    <location>
        <begin position="1"/>
        <end position="61"/>
    </location>
</feature>